<proteinExistence type="predicted"/>
<reference evidence="1" key="2">
    <citation type="submission" date="2023-06" db="EMBL/GenBank/DDBJ databases">
        <authorList>
            <person name="Swenson N.G."/>
            <person name="Wegrzyn J.L."/>
            <person name="Mcevoy S.L."/>
        </authorList>
    </citation>
    <scope>NUCLEOTIDE SEQUENCE</scope>
    <source>
        <strain evidence="1">NS2018</strain>
        <tissue evidence="1">Leaf</tissue>
    </source>
</reference>
<keyword evidence="2" id="KW-1185">Reference proteome</keyword>
<accession>A0AA39VDG9</accession>
<sequence length="141" mass="15992">MAKCYIMATISDVLQQQQHEGMKSAADIMMPLEDMFAMKSRTTKREAVTAFMNLRMKPGQAVKDHMMKVIANLNIAELHGAEIDGETKIDMVVNSLLDSFDQFKLDYTLNKKEYTLQGLMQDVQSAEKILVKSKGQEIHMC</sequence>
<name>A0AA39VDG9_ACESA</name>
<dbReference type="Pfam" id="PF14223">
    <property type="entry name" value="Retrotran_gag_2"/>
    <property type="match status" value="1"/>
</dbReference>
<organism evidence="1 2">
    <name type="scientific">Acer saccharum</name>
    <name type="common">Sugar maple</name>
    <dbReference type="NCBI Taxonomy" id="4024"/>
    <lineage>
        <taxon>Eukaryota</taxon>
        <taxon>Viridiplantae</taxon>
        <taxon>Streptophyta</taxon>
        <taxon>Embryophyta</taxon>
        <taxon>Tracheophyta</taxon>
        <taxon>Spermatophyta</taxon>
        <taxon>Magnoliopsida</taxon>
        <taxon>eudicotyledons</taxon>
        <taxon>Gunneridae</taxon>
        <taxon>Pentapetalae</taxon>
        <taxon>rosids</taxon>
        <taxon>malvids</taxon>
        <taxon>Sapindales</taxon>
        <taxon>Sapindaceae</taxon>
        <taxon>Hippocastanoideae</taxon>
        <taxon>Acereae</taxon>
        <taxon>Acer</taxon>
    </lineage>
</organism>
<dbReference type="AlphaFoldDB" id="A0AA39VDG9"/>
<protein>
    <recommendedName>
        <fullName evidence="3">Polyprotein</fullName>
    </recommendedName>
</protein>
<comment type="caution">
    <text evidence="1">The sequence shown here is derived from an EMBL/GenBank/DDBJ whole genome shotgun (WGS) entry which is preliminary data.</text>
</comment>
<gene>
    <name evidence="1" type="ORF">LWI29_014132</name>
</gene>
<reference evidence="1" key="1">
    <citation type="journal article" date="2022" name="Plant J.">
        <title>Strategies of tolerance reflected in two North American maple genomes.</title>
        <authorList>
            <person name="McEvoy S.L."/>
            <person name="Sezen U.U."/>
            <person name="Trouern-Trend A."/>
            <person name="McMahon S.M."/>
            <person name="Schaberg P.G."/>
            <person name="Yang J."/>
            <person name="Wegrzyn J.L."/>
            <person name="Swenson N.G."/>
        </authorList>
    </citation>
    <scope>NUCLEOTIDE SEQUENCE</scope>
    <source>
        <strain evidence="1">NS2018</strain>
    </source>
</reference>
<dbReference type="Proteomes" id="UP001168877">
    <property type="component" value="Unassembled WGS sequence"/>
</dbReference>
<evidence type="ECO:0008006" key="3">
    <source>
        <dbReference type="Google" id="ProtNLM"/>
    </source>
</evidence>
<evidence type="ECO:0000313" key="1">
    <source>
        <dbReference type="EMBL" id="KAK0573823.1"/>
    </source>
</evidence>
<dbReference type="EMBL" id="JAUESC010000387">
    <property type="protein sequence ID" value="KAK0573823.1"/>
    <property type="molecule type" value="Genomic_DNA"/>
</dbReference>
<evidence type="ECO:0000313" key="2">
    <source>
        <dbReference type="Proteomes" id="UP001168877"/>
    </source>
</evidence>